<dbReference type="RefSeq" id="WP_284361864.1">
    <property type="nucleotide sequence ID" value="NZ_BSNI01000001.1"/>
</dbReference>
<evidence type="ECO:0000256" key="8">
    <source>
        <dbReference type="ARBA" id="ARBA00023012"/>
    </source>
</evidence>
<evidence type="ECO:0000256" key="14">
    <source>
        <dbReference type="ARBA" id="ARBA00029881"/>
    </source>
</evidence>
<dbReference type="PROSITE" id="PS00675">
    <property type="entry name" value="SIGMA54_INTERACT_1"/>
    <property type="match status" value="1"/>
</dbReference>
<keyword evidence="4" id="KW-0678">Repressor</keyword>
<dbReference type="Pfam" id="PF02954">
    <property type="entry name" value="HTH_8"/>
    <property type="match status" value="1"/>
</dbReference>
<evidence type="ECO:0000256" key="7">
    <source>
        <dbReference type="ARBA" id="ARBA00022840"/>
    </source>
</evidence>
<dbReference type="SUPFAM" id="SSF52172">
    <property type="entry name" value="CheY-like"/>
    <property type="match status" value="1"/>
</dbReference>
<dbReference type="SMART" id="SM00448">
    <property type="entry name" value="REC"/>
    <property type="match status" value="1"/>
</dbReference>
<dbReference type="PROSITE" id="PS50045">
    <property type="entry name" value="SIGMA54_INTERACT_4"/>
    <property type="match status" value="1"/>
</dbReference>
<evidence type="ECO:0000259" key="19">
    <source>
        <dbReference type="PROSITE" id="PS50110"/>
    </source>
</evidence>
<dbReference type="Gene3D" id="1.10.8.60">
    <property type="match status" value="1"/>
</dbReference>
<evidence type="ECO:0000256" key="13">
    <source>
        <dbReference type="ARBA" id="ARBA00023231"/>
    </source>
</evidence>
<evidence type="ECO:0000256" key="10">
    <source>
        <dbReference type="ARBA" id="ARBA00023125"/>
    </source>
</evidence>
<keyword evidence="11" id="KW-0010">Activator</keyword>
<feature type="modified residue" description="4-aspartylphosphate" evidence="17">
    <location>
        <position position="52"/>
    </location>
</feature>
<dbReference type="Gene3D" id="3.40.50.300">
    <property type="entry name" value="P-loop containing nucleotide triphosphate hydrolases"/>
    <property type="match status" value="1"/>
</dbReference>
<evidence type="ECO:0000256" key="11">
    <source>
        <dbReference type="ARBA" id="ARBA00023159"/>
    </source>
</evidence>
<dbReference type="InterPro" id="IPR025662">
    <property type="entry name" value="Sigma_54_int_dom_ATP-bd_1"/>
</dbReference>
<reference evidence="20" key="2">
    <citation type="submission" date="2023-01" db="EMBL/GenBank/DDBJ databases">
        <title>Draft genome sequence of Maritalea porphyrae strain NBRC 107169.</title>
        <authorList>
            <person name="Sun Q."/>
            <person name="Mori K."/>
        </authorList>
    </citation>
    <scope>NUCLEOTIDE SEQUENCE</scope>
    <source>
        <strain evidence="20">NBRC 107169</strain>
    </source>
</reference>
<evidence type="ECO:0000256" key="5">
    <source>
        <dbReference type="ARBA" id="ARBA00022553"/>
    </source>
</evidence>
<evidence type="ECO:0000256" key="3">
    <source>
        <dbReference type="ARBA" id="ARBA00022490"/>
    </source>
</evidence>
<dbReference type="Gene3D" id="3.40.50.2300">
    <property type="match status" value="1"/>
</dbReference>
<dbReference type="SMART" id="SM00382">
    <property type="entry name" value="AAA"/>
    <property type="match status" value="1"/>
</dbReference>
<comment type="caution">
    <text evidence="20">The sequence shown here is derived from an EMBL/GenBank/DDBJ whole genome shotgun (WGS) entry which is preliminary data.</text>
</comment>
<dbReference type="InterPro" id="IPR009057">
    <property type="entry name" value="Homeodomain-like_sf"/>
</dbReference>
<protein>
    <recommendedName>
        <fullName evidence="2">DNA-binding transcriptional regulator NtrC</fullName>
    </recommendedName>
    <alternativeName>
        <fullName evidence="14">Nitrogen regulation protein NR(I)</fullName>
    </alternativeName>
    <alternativeName>
        <fullName evidence="15">Nitrogen regulator I</fullName>
    </alternativeName>
</protein>
<organism evidence="20 21">
    <name type="scientific">Maritalea porphyrae</name>
    <dbReference type="NCBI Taxonomy" id="880732"/>
    <lineage>
        <taxon>Bacteria</taxon>
        <taxon>Pseudomonadati</taxon>
        <taxon>Pseudomonadota</taxon>
        <taxon>Alphaproteobacteria</taxon>
        <taxon>Hyphomicrobiales</taxon>
        <taxon>Devosiaceae</taxon>
        <taxon>Maritalea</taxon>
    </lineage>
</organism>
<dbReference type="InterPro" id="IPR011006">
    <property type="entry name" value="CheY-like_superfamily"/>
</dbReference>
<accession>A0ABQ5UM10</accession>
<comment type="subcellular location">
    <subcellularLocation>
        <location evidence="1">Cytoplasm</location>
    </subcellularLocation>
</comment>
<gene>
    <name evidence="20" type="ORF">GCM10007879_05520</name>
</gene>
<dbReference type="Pfam" id="PF00072">
    <property type="entry name" value="Response_reg"/>
    <property type="match status" value="1"/>
</dbReference>
<keyword evidence="13" id="KW-0535">Nitrogen fixation</keyword>
<evidence type="ECO:0000256" key="16">
    <source>
        <dbReference type="ARBA" id="ARBA00043886"/>
    </source>
</evidence>
<proteinExistence type="predicted"/>
<evidence type="ECO:0000256" key="12">
    <source>
        <dbReference type="ARBA" id="ARBA00023163"/>
    </source>
</evidence>
<name>A0ABQ5UM10_9HYPH</name>
<evidence type="ECO:0000256" key="9">
    <source>
        <dbReference type="ARBA" id="ARBA00023015"/>
    </source>
</evidence>
<dbReference type="InterPro" id="IPR003593">
    <property type="entry name" value="AAA+_ATPase"/>
</dbReference>
<evidence type="ECO:0000256" key="4">
    <source>
        <dbReference type="ARBA" id="ARBA00022491"/>
    </source>
</evidence>
<evidence type="ECO:0000256" key="1">
    <source>
        <dbReference type="ARBA" id="ARBA00004496"/>
    </source>
</evidence>
<keyword evidence="6" id="KW-0547">Nucleotide-binding</keyword>
<dbReference type="CDD" id="cd00009">
    <property type="entry name" value="AAA"/>
    <property type="match status" value="1"/>
</dbReference>
<evidence type="ECO:0000256" key="15">
    <source>
        <dbReference type="ARBA" id="ARBA00031910"/>
    </source>
</evidence>
<evidence type="ECO:0000256" key="17">
    <source>
        <dbReference type="PROSITE-ProRule" id="PRU00169"/>
    </source>
</evidence>
<dbReference type="EMBL" id="BSNI01000001">
    <property type="protein sequence ID" value="GLQ16303.1"/>
    <property type="molecule type" value="Genomic_DNA"/>
</dbReference>
<evidence type="ECO:0000256" key="6">
    <source>
        <dbReference type="ARBA" id="ARBA00022741"/>
    </source>
</evidence>
<keyword evidence="9" id="KW-0805">Transcription regulation</keyword>
<keyword evidence="3" id="KW-0963">Cytoplasm</keyword>
<keyword evidence="7" id="KW-0067">ATP-binding</keyword>
<dbReference type="Gene3D" id="1.10.10.60">
    <property type="entry name" value="Homeodomain-like"/>
    <property type="match status" value="1"/>
</dbReference>
<keyword evidence="5 17" id="KW-0597">Phosphoprotein</keyword>
<dbReference type="InterPro" id="IPR058031">
    <property type="entry name" value="AAA_lid_NorR"/>
</dbReference>
<dbReference type="PROSITE" id="PS00688">
    <property type="entry name" value="SIGMA54_INTERACT_3"/>
    <property type="match status" value="1"/>
</dbReference>
<dbReference type="InterPro" id="IPR025943">
    <property type="entry name" value="Sigma_54_int_dom_ATP-bd_2"/>
</dbReference>
<reference evidence="20" key="1">
    <citation type="journal article" date="2014" name="Int. J. Syst. Evol. Microbiol.">
        <title>Complete genome of a new Firmicutes species belonging to the dominant human colonic microbiota ('Ruminococcus bicirculans') reveals two chromosomes and a selective capacity to utilize plant glucans.</title>
        <authorList>
            <consortium name="NISC Comparative Sequencing Program"/>
            <person name="Wegmann U."/>
            <person name="Louis P."/>
            <person name="Goesmann A."/>
            <person name="Henrissat B."/>
            <person name="Duncan S.H."/>
            <person name="Flint H.J."/>
        </authorList>
    </citation>
    <scope>NUCLEOTIDE SEQUENCE</scope>
    <source>
        <strain evidence="20">NBRC 107169</strain>
    </source>
</reference>
<feature type="domain" description="Sigma-54 factor interaction" evidence="18">
    <location>
        <begin position="142"/>
        <end position="371"/>
    </location>
</feature>
<dbReference type="InterPro" id="IPR001789">
    <property type="entry name" value="Sig_transdc_resp-reg_receiver"/>
</dbReference>
<evidence type="ECO:0000259" key="18">
    <source>
        <dbReference type="PROSITE" id="PS50045"/>
    </source>
</evidence>
<evidence type="ECO:0000313" key="21">
    <source>
        <dbReference type="Proteomes" id="UP001161405"/>
    </source>
</evidence>
<dbReference type="InterPro" id="IPR002078">
    <property type="entry name" value="Sigma_54_int"/>
</dbReference>
<dbReference type="InterPro" id="IPR025944">
    <property type="entry name" value="Sigma_54_int_dom_CS"/>
</dbReference>
<keyword evidence="12" id="KW-0804">Transcription</keyword>
<dbReference type="Proteomes" id="UP001161405">
    <property type="component" value="Unassembled WGS sequence"/>
</dbReference>
<comment type="function">
    <text evidence="16">Member of the two-component regulatory system NtrB/NtrC, which controls expression of the nitrogen-regulated (ntr) genes in response to nitrogen limitation. Phosphorylated NtrC binds directly to DNA and stimulates the formation of open promoter-sigma54-RNA polymerase complexes.</text>
</comment>
<dbReference type="PROSITE" id="PS50110">
    <property type="entry name" value="RESPONSE_REGULATORY"/>
    <property type="match status" value="1"/>
</dbReference>
<dbReference type="Pfam" id="PF00158">
    <property type="entry name" value="Sigma54_activat"/>
    <property type="match status" value="1"/>
</dbReference>
<sequence>MAKVLIIDDDPVQCRLSTEILKSNGFEALEALSGPLGLDILEDQQIDAVILDLVMPEMDGMAVMAEMSKRQMNHPVIVQTANSSIETIVTAMRHGAVDFFVKPVAPERLIISLENALKRQSLETCLRTERNRLSGHFGFDDIITKSPIMDRVKELGNKASASNIPVLIEGESGTGKELIARAIQASSKRANKPFVTVNCGAIPPNLVESTLFGHKKGSFTGANTDQKGKFQEADGGTLFLDEIGELPLDMQVKLLRALQEGEVEPIGAAKPEKVDVRIISATNKRLLNLTKEGHFREDLFYRLNVFPIYLPPLRERMDDLDALIAHFIARFSAEEGRHISQCTPKTVAMLKSYDWPGNVRQLENTIYRAVVLASNAVLETEDFPQICASLEGADRIRHQLAARPNMAIPVHIDQISEPTPIVSPEPTKQKDRFVGEDGDIAPLDNVERDLIAFALDQYQGKMSAVARALGIGRSTLYRKIKEYGLEESDAA</sequence>
<feature type="domain" description="Response regulatory" evidence="19">
    <location>
        <begin position="3"/>
        <end position="117"/>
    </location>
</feature>
<dbReference type="PROSITE" id="PS00676">
    <property type="entry name" value="SIGMA54_INTERACT_2"/>
    <property type="match status" value="1"/>
</dbReference>
<dbReference type="SUPFAM" id="SSF46689">
    <property type="entry name" value="Homeodomain-like"/>
    <property type="match status" value="1"/>
</dbReference>
<dbReference type="PANTHER" id="PTHR32071:SF95">
    <property type="entry name" value="DNA-BINDING TRANSCRIPTIONAL REGULATOR NTRC"/>
    <property type="match status" value="1"/>
</dbReference>
<dbReference type="InterPro" id="IPR027417">
    <property type="entry name" value="P-loop_NTPase"/>
</dbReference>
<dbReference type="PANTHER" id="PTHR32071">
    <property type="entry name" value="TRANSCRIPTIONAL REGULATORY PROTEIN"/>
    <property type="match status" value="1"/>
</dbReference>
<dbReference type="SUPFAM" id="SSF52540">
    <property type="entry name" value="P-loop containing nucleoside triphosphate hydrolases"/>
    <property type="match status" value="1"/>
</dbReference>
<dbReference type="PRINTS" id="PR01590">
    <property type="entry name" value="HTHFIS"/>
</dbReference>
<keyword evidence="8" id="KW-0902">Two-component regulatory system</keyword>
<dbReference type="InterPro" id="IPR002197">
    <property type="entry name" value="HTH_Fis"/>
</dbReference>
<dbReference type="Pfam" id="PF25601">
    <property type="entry name" value="AAA_lid_14"/>
    <property type="match status" value="1"/>
</dbReference>
<evidence type="ECO:0000256" key="2">
    <source>
        <dbReference type="ARBA" id="ARBA00019059"/>
    </source>
</evidence>
<keyword evidence="10" id="KW-0238">DNA-binding</keyword>
<keyword evidence="21" id="KW-1185">Reference proteome</keyword>
<evidence type="ECO:0000313" key="20">
    <source>
        <dbReference type="EMBL" id="GLQ16303.1"/>
    </source>
</evidence>